<dbReference type="AlphaFoldDB" id="A0A2Z7ABC3"/>
<reference evidence="1 2" key="1">
    <citation type="journal article" date="2015" name="Proc. Natl. Acad. Sci. U.S.A.">
        <title>The resurrection genome of Boea hygrometrica: A blueprint for survival of dehydration.</title>
        <authorList>
            <person name="Xiao L."/>
            <person name="Yang G."/>
            <person name="Zhang L."/>
            <person name="Yang X."/>
            <person name="Zhao S."/>
            <person name="Ji Z."/>
            <person name="Zhou Q."/>
            <person name="Hu M."/>
            <person name="Wang Y."/>
            <person name="Chen M."/>
            <person name="Xu Y."/>
            <person name="Jin H."/>
            <person name="Xiao X."/>
            <person name="Hu G."/>
            <person name="Bao F."/>
            <person name="Hu Y."/>
            <person name="Wan P."/>
            <person name="Li L."/>
            <person name="Deng X."/>
            <person name="Kuang T."/>
            <person name="Xiang C."/>
            <person name="Zhu J.K."/>
            <person name="Oliver M.J."/>
            <person name="He Y."/>
        </authorList>
    </citation>
    <scope>NUCLEOTIDE SEQUENCE [LARGE SCALE GENOMIC DNA]</scope>
    <source>
        <strain evidence="2">cv. XS01</strain>
    </source>
</reference>
<name>A0A2Z7ABC3_9LAMI</name>
<keyword evidence="2" id="KW-1185">Reference proteome</keyword>
<gene>
    <name evidence="1" type="ORF">F511_40663</name>
</gene>
<accession>A0A2Z7ABC3</accession>
<protein>
    <submittedName>
        <fullName evidence="1">Uncharacterized protein</fullName>
    </submittedName>
</protein>
<evidence type="ECO:0000313" key="2">
    <source>
        <dbReference type="Proteomes" id="UP000250235"/>
    </source>
</evidence>
<dbReference type="Proteomes" id="UP000250235">
    <property type="component" value="Unassembled WGS sequence"/>
</dbReference>
<proteinExistence type="predicted"/>
<dbReference type="EMBL" id="KV017268">
    <property type="protein sequence ID" value="KZV18665.1"/>
    <property type="molecule type" value="Genomic_DNA"/>
</dbReference>
<evidence type="ECO:0000313" key="1">
    <source>
        <dbReference type="EMBL" id="KZV18665.1"/>
    </source>
</evidence>
<sequence>MMTSLLMSSTLSAPADLYLSSSNLRLFSASVPAGPFAPADLSSSAEHDVVTNDIIIDGPFRCSSWFPLMFQLVHFPLLALAAAVGVFEKSADGMRSADELFEIFSRYILHTFLKRNQQLLKYIRWRMRNDSVWISRSDIVWISWNDSVLIGLFISADGYSNFNQQSKHLDNDDEDSAGYQSYFRRKLKVIQIRSFAHKEKICTIVQLPGIKETS</sequence>
<organism evidence="1 2">
    <name type="scientific">Dorcoceras hygrometricum</name>
    <dbReference type="NCBI Taxonomy" id="472368"/>
    <lineage>
        <taxon>Eukaryota</taxon>
        <taxon>Viridiplantae</taxon>
        <taxon>Streptophyta</taxon>
        <taxon>Embryophyta</taxon>
        <taxon>Tracheophyta</taxon>
        <taxon>Spermatophyta</taxon>
        <taxon>Magnoliopsida</taxon>
        <taxon>eudicotyledons</taxon>
        <taxon>Gunneridae</taxon>
        <taxon>Pentapetalae</taxon>
        <taxon>asterids</taxon>
        <taxon>lamiids</taxon>
        <taxon>Lamiales</taxon>
        <taxon>Gesneriaceae</taxon>
        <taxon>Didymocarpoideae</taxon>
        <taxon>Trichosporeae</taxon>
        <taxon>Loxocarpinae</taxon>
        <taxon>Dorcoceras</taxon>
    </lineage>
</organism>